<feature type="domain" description="NIPSNAP" evidence="2">
    <location>
        <begin position="181"/>
        <end position="288"/>
    </location>
</feature>
<dbReference type="InterPro" id="IPR011008">
    <property type="entry name" value="Dimeric_a/b-barrel"/>
</dbReference>
<dbReference type="Gene3D" id="3.30.70.100">
    <property type="match status" value="2"/>
</dbReference>
<dbReference type="Proteomes" id="UP001054945">
    <property type="component" value="Unassembled WGS sequence"/>
</dbReference>
<dbReference type="AlphaFoldDB" id="A0AAV4WSU2"/>
<dbReference type="Pfam" id="PF07978">
    <property type="entry name" value="NIPSNAP"/>
    <property type="match status" value="2"/>
</dbReference>
<dbReference type="SUPFAM" id="SSF54909">
    <property type="entry name" value="Dimeric alpha+beta barrel"/>
    <property type="match status" value="2"/>
</dbReference>
<dbReference type="InterPro" id="IPR012577">
    <property type="entry name" value="NIPSNAP"/>
</dbReference>
<dbReference type="GO" id="GO:0000423">
    <property type="term" value="P:mitophagy"/>
    <property type="evidence" value="ECO:0007669"/>
    <property type="project" value="UniProtKB-ARBA"/>
</dbReference>
<sequence length="290" mass="33749">MFVSLMRSVSCGGSKKYLTFGVIRTLSTTSILNGNSGGEGWLSKLLHVRKIEPTKDSHSKLLSDTERVYELQIHDVKPDCIEAYLKGYEALSQHLNQKSEPTELVGSWRVEIGNQDQFIHIWRYNRGYANANQVLTLCREDQELKALSNDLVKNIITRNNQYMLPFSFWGDPQPQNRSSMYEMRSYVLKPGTMIEWGNNWARGINYRKSSAVAGFFSQIGQLYMVHHIWNVLEVPIWEKSKLTKDLMSRKEYREAAWRKPGWDECVAYTVPLIREMRSRWLRPTSFSPIK</sequence>
<keyword evidence="4" id="KW-1185">Reference proteome</keyword>
<name>A0AAV4WSU2_CAEEX</name>
<organism evidence="3 4">
    <name type="scientific">Caerostris extrusa</name>
    <name type="common">Bark spider</name>
    <name type="synonym">Caerostris bankana</name>
    <dbReference type="NCBI Taxonomy" id="172846"/>
    <lineage>
        <taxon>Eukaryota</taxon>
        <taxon>Metazoa</taxon>
        <taxon>Ecdysozoa</taxon>
        <taxon>Arthropoda</taxon>
        <taxon>Chelicerata</taxon>
        <taxon>Arachnida</taxon>
        <taxon>Araneae</taxon>
        <taxon>Araneomorphae</taxon>
        <taxon>Entelegynae</taxon>
        <taxon>Araneoidea</taxon>
        <taxon>Araneidae</taxon>
        <taxon>Caerostris</taxon>
    </lineage>
</organism>
<dbReference type="InterPro" id="IPR051557">
    <property type="entry name" value="NipSnap_domain"/>
</dbReference>
<accession>A0AAV4WSU2</accession>
<evidence type="ECO:0000313" key="4">
    <source>
        <dbReference type="Proteomes" id="UP001054945"/>
    </source>
</evidence>
<dbReference type="PANTHER" id="PTHR21017">
    <property type="entry name" value="NIPSNAP-RELATED"/>
    <property type="match status" value="1"/>
</dbReference>
<proteinExistence type="inferred from homology"/>
<evidence type="ECO:0000256" key="1">
    <source>
        <dbReference type="ARBA" id="ARBA00005291"/>
    </source>
</evidence>
<dbReference type="FunFam" id="3.30.70.100:FF:000003">
    <property type="entry name" value="Protein NipSnap homolog 2"/>
    <property type="match status" value="1"/>
</dbReference>
<comment type="similarity">
    <text evidence="1">Belongs to the NipSnap family.</text>
</comment>
<evidence type="ECO:0000313" key="3">
    <source>
        <dbReference type="EMBL" id="GIY85990.1"/>
    </source>
</evidence>
<comment type="caution">
    <text evidence="3">The sequence shown here is derived from an EMBL/GenBank/DDBJ whole genome shotgun (WGS) entry which is preliminary data.</text>
</comment>
<feature type="domain" description="NIPSNAP" evidence="2">
    <location>
        <begin position="69"/>
        <end position="168"/>
    </location>
</feature>
<dbReference type="EMBL" id="BPLR01016723">
    <property type="protein sequence ID" value="GIY85990.1"/>
    <property type="molecule type" value="Genomic_DNA"/>
</dbReference>
<gene>
    <name evidence="3" type="primary">Nipsnap</name>
    <name evidence="3" type="ORF">CEXT_579881</name>
</gene>
<dbReference type="GO" id="GO:0005739">
    <property type="term" value="C:mitochondrion"/>
    <property type="evidence" value="ECO:0007669"/>
    <property type="project" value="TreeGrafter"/>
</dbReference>
<dbReference type="PANTHER" id="PTHR21017:SF17">
    <property type="entry name" value="PROTEIN NIPSNAP"/>
    <property type="match status" value="1"/>
</dbReference>
<protein>
    <submittedName>
        <fullName evidence="3">Protein NipSnap</fullName>
    </submittedName>
</protein>
<reference evidence="3 4" key="1">
    <citation type="submission" date="2021-06" db="EMBL/GenBank/DDBJ databases">
        <title>Caerostris extrusa draft genome.</title>
        <authorList>
            <person name="Kono N."/>
            <person name="Arakawa K."/>
        </authorList>
    </citation>
    <scope>NUCLEOTIDE SEQUENCE [LARGE SCALE GENOMIC DNA]</scope>
</reference>
<evidence type="ECO:0000259" key="2">
    <source>
        <dbReference type="Pfam" id="PF07978"/>
    </source>
</evidence>